<gene>
    <name evidence="8" type="ORF">QBC37DRAFT_280027</name>
</gene>
<dbReference type="InterPro" id="IPR035983">
    <property type="entry name" value="Hect_E3_ubiquitin_ligase"/>
</dbReference>
<evidence type="ECO:0000256" key="6">
    <source>
        <dbReference type="SAM" id="MobiDB-lite"/>
    </source>
</evidence>
<dbReference type="CDD" id="cd00078">
    <property type="entry name" value="HECTc"/>
    <property type="match status" value="1"/>
</dbReference>
<evidence type="ECO:0000256" key="4">
    <source>
        <dbReference type="ARBA" id="ARBA00022786"/>
    </source>
</evidence>
<dbReference type="InterPro" id="IPR000569">
    <property type="entry name" value="HECT_dom"/>
</dbReference>
<dbReference type="GO" id="GO:0000209">
    <property type="term" value="P:protein polyubiquitination"/>
    <property type="evidence" value="ECO:0007669"/>
    <property type="project" value="InterPro"/>
</dbReference>
<dbReference type="PANTHER" id="PTHR45700:SF8">
    <property type="entry name" value="HECT-TYPE E3 UBIQUITIN TRANSFERASE"/>
    <property type="match status" value="1"/>
</dbReference>
<keyword evidence="3" id="KW-0808">Transferase</keyword>
<feature type="compositionally biased region" description="Basic and acidic residues" evidence="6">
    <location>
        <begin position="547"/>
        <end position="560"/>
    </location>
</feature>
<dbReference type="GO" id="GO:0061630">
    <property type="term" value="F:ubiquitin protein ligase activity"/>
    <property type="evidence" value="ECO:0007669"/>
    <property type="project" value="UniProtKB-EC"/>
</dbReference>
<evidence type="ECO:0000259" key="7">
    <source>
        <dbReference type="PROSITE" id="PS50237"/>
    </source>
</evidence>
<accession>A0AAN6YE29</accession>
<protein>
    <recommendedName>
        <fullName evidence="2">HECT-type E3 ubiquitin transferase</fullName>
        <ecNumber evidence="2">2.3.2.26</ecNumber>
    </recommendedName>
</protein>
<dbReference type="Proteomes" id="UP001301769">
    <property type="component" value="Unassembled WGS sequence"/>
</dbReference>
<keyword evidence="4 5" id="KW-0833">Ubl conjugation pathway</keyword>
<feature type="active site" description="Glycyl thioester intermediate" evidence="5">
    <location>
        <position position="1138"/>
    </location>
</feature>
<dbReference type="Gene3D" id="3.90.1750.10">
    <property type="entry name" value="Hect, E3 ligase catalytic domains"/>
    <property type="match status" value="1"/>
</dbReference>
<dbReference type="AlphaFoldDB" id="A0AAN6YE29"/>
<dbReference type="Pfam" id="PF00632">
    <property type="entry name" value="HECT"/>
    <property type="match status" value="1"/>
</dbReference>
<dbReference type="EMBL" id="MU858071">
    <property type="protein sequence ID" value="KAK4216140.1"/>
    <property type="molecule type" value="Genomic_DNA"/>
</dbReference>
<feature type="region of interest" description="Disordered" evidence="6">
    <location>
        <begin position="360"/>
        <end position="389"/>
    </location>
</feature>
<dbReference type="SUPFAM" id="SSF56204">
    <property type="entry name" value="Hect, E3 ligase catalytic domain"/>
    <property type="match status" value="1"/>
</dbReference>
<dbReference type="PROSITE" id="PS50237">
    <property type="entry name" value="HECT"/>
    <property type="match status" value="1"/>
</dbReference>
<dbReference type="SMART" id="SM00119">
    <property type="entry name" value="HECTc"/>
    <property type="match status" value="1"/>
</dbReference>
<name>A0AAN6YE29_9PEZI</name>
<feature type="compositionally biased region" description="Polar residues" evidence="6">
    <location>
        <begin position="249"/>
        <end position="258"/>
    </location>
</feature>
<evidence type="ECO:0000313" key="8">
    <source>
        <dbReference type="EMBL" id="KAK4216140.1"/>
    </source>
</evidence>
<organism evidence="8 9">
    <name type="scientific">Rhypophila decipiens</name>
    <dbReference type="NCBI Taxonomy" id="261697"/>
    <lineage>
        <taxon>Eukaryota</taxon>
        <taxon>Fungi</taxon>
        <taxon>Dikarya</taxon>
        <taxon>Ascomycota</taxon>
        <taxon>Pezizomycotina</taxon>
        <taxon>Sordariomycetes</taxon>
        <taxon>Sordariomycetidae</taxon>
        <taxon>Sordariales</taxon>
        <taxon>Naviculisporaceae</taxon>
        <taxon>Rhypophila</taxon>
    </lineage>
</organism>
<feature type="domain" description="HECT" evidence="7">
    <location>
        <begin position="823"/>
        <end position="1170"/>
    </location>
</feature>
<feature type="compositionally biased region" description="Basic and acidic residues" evidence="6">
    <location>
        <begin position="1"/>
        <end position="18"/>
    </location>
</feature>
<reference evidence="8" key="2">
    <citation type="submission" date="2023-05" db="EMBL/GenBank/DDBJ databases">
        <authorList>
            <consortium name="Lawrence Berkeley National Laboratory"/>
            <person name="Steindorff A."/>
            <person name="Hensen N."/>
            <person name="Bonometti L."/>
            <person name="Westerberg I."/>
            <person name="Brannstrom I.O."/>
            <person name="Guillou S."/>
            <person name="Cros-Aarteil S."/>
            <person name="Calhoun S."/>
            <person name="Haridas S."/>
            <person name="Kuo A."/>
            <person name="Mondo S."/>
            <person name="Pangilinan J."/>
            <person name="Riley R."/>
            <person name="Labutti K."/>
            <person name="Andreopoulos B."/>
            <person name="Lipzen A."/>
            <person name="Chen C."/>
            <person name="Yanf M."/>
            <person name="Daum C."/>
            <person name="Ng V."/>
            <person name="Clum A."/>
            <person name="Ohm R."/>
            <person name="Martin F."/>
            <person name="Silar P."/>
            <person name="Natvig D."/>
            <person name="Lalanne C."/>
            <person name="Gautier V."/>
            <person name="Ament-Velasquez S.L."/>
            <person name="Kruys A."/>
            <person name="Hutchinson M.I."/>
            <person name="Powell A.J."/>
            <person name="Barry K."/>
            <person name="Miller A.N."/>
            <person name="Grigoriev I.V."/>
            <person name="Debuchy R."/>
            <person name="Gladieux P."/>
            <person name="Thoren M.H."/>
            <person name="Johannesson H."/>
        </authorList>
    </citation>
    <scope>NUCLEOTIDE SEQUENCE</scope>
    <source>
        <strain evidence="8">PSN293</strain>
    </source>
</reference>
<evidence type="ECO:0000256" key="5">
    <source>
        <dbReference type="PROSITE-ProRule" id="PRU00104"/>
    </source>
</evidence>
<feature type="region of interest" description="Disordered" evidence="6">
    <location>
        <begin position="1"/>
        <end position="141"/>
    </location>
</feature>
<dbReference type="Gene3D" id="3.30.2160.10">
    <property type="entry name" value="Hect, E3 ligase catalytic domain"/>
    <property type="match status" value="1"/>
</dbReference>
<proteinExistence type="predicted"/>
<feature type="compositionally biased region" description="Basic and acidic residues" evidence="6">
    <location>
        <begin position="369"/>
        <end position="389"/>
    </location>
</feature>
<keyword evidence="9" id="KW-1185">Reference proteome</keyword>
<comment type="caution">
    <text evidence="8">The sequence shown here is derived from an EMBL/GenBank/DDBJ whole genome shotgun (WGS) entry which is preliminary data.</text>
</comment>
<evidence type="ECO:0000256" key="1">
    <source>
        <dbReference type="ARBA" id="ARBA00000885"/>
    </source>
</evidence>
<comment type="catalytic activity">
    <reaction evidence="1">
        <text>S-ubiquitinyl-[E2 ubiquitin-conjugating enzyme]-L-cysteine + [acceptor protein]-L-lysine = [E2 ubiquitin-conjugating enzyme]-L-cysteine + N(6)-ubiquitinyl-[acceptor protein]-L-lysine.</text>
        <dbReference type="EC" id="2.3.2.26"/>
    </reaction>
</comment>
<dbReference type="InterPro" id="IPR044611">
    <property type="entry name" value="E3A/B/C-like"/>
</dbReference>
<evidence type="ECO:0000256" key="2">
    <source>
        <dbReference type="ARBA" id="ARBA00012485"/>
    </source>
</evidence>
<dbReference type="Gene3D" id="3.30.2410.10">
    <property type="entry name" value="Hect, E3 ligase catalytic domain"/>
    <property type="match status" value="1"/>
</dbReference>
<feature type="region of interest" description="Disordered" evidence="6">
    <location>
        <begin position="236"/>
        <end position="308"/>
    </location>
</feature>
<dbReference type="FunFam" id="3.30.2160.10:FF:000004">
    <property type="entry name" value="probable E3 ubiquitin-protein ligase HERC4 isoform X1"/>
    <property type="match status" value="1"/>
</dbReference>
<reference evidence="8" key="1">
    <citation type="journal article" date="2023" name="Mol. Phylogenet. Evol.">
        <title>Genome-scale phylogeny and comparative genomics of the fungal order Sordariales.</title>
        <authorList>
            <person name="Hensen N."/>
            <person name="Bonometti L."/>
            <person name="Westerberg I."/>
            <person name="Brannstrom I.O."/>
            <person name="Guillou S."/>
            <person name="Cros-Aarteil S."/>
            <person name="Calhoun S."/>
            <person name="Haridas S."/>
            <person name="Kuo A."/>
            <person name="Mondo S."/>
            <person name="Pangilinan J."/>
            <person name="Riley R."/>
            <person name="LaButti K."/>
            <person name="Andreopoulos B."/>
            <person name="Lipzen A."/>
            <person name="Chen C."/>
            <person name="Yan M."/>
            <person name="Daum C."/>
            <person name="Ng V."/>
            <person name="Clum A."/>
            <person name="Steindorff A."/>
            <person name="Ohm R.A."/>
            <person name="Martin F."/>
            <person name="Silar P."/>
            <person name="Natvig D.O."/>
            <person name="Lalanne C."/>
            <person name="Gautier V."/>
            <person name="Ament-Velasquez S.L."/>
            <person name="Kruys A."/>
            <person name="Hutchinson M.I."/>
            <person name="Powell A.J."/>
            <person name="Barry K."/>
            <person name="Miller A.N."/>
            <person name="Grigoriev I.V."/>
            <person name="Debuchy R."/>
            <person name="Gladieux P."/>
            <person name="Hiltunen Thoren M."/>
            <person name="Johannesson H."/>
        </authorList>
    </citation>
    <scope>NUCLEOTIDE SEQUENCE</scope>
    <source>
        <strain evidence="8">PSN293</strain>
    </source>
</reference>
<sequence>MAPWPDRVDSHRPIDRSPPRQRQQTATHNRDRRPDPGSIGRRFQNPTQTDELEALHNLNLQGDDSSSSDEDLHPSSQPQRPGHTRSMSHPFPSLFSIKKKKSSNMPKKSSDSDPDEAPPVPDPSRPQTRGHRTGSSVGNKDFSTGNCMTCGSLVRWPKELYVFKCTICLTINDLRPRLRDQKGGNGERSSSTPEDRSKASGKRLPSLAGNTLSLELTKTIATQCLRSFLISELGTRSGKVPPERRGSNVGISQPTRGYSGSDARPSRLSPNATRSLRPQPQSSRQESYLTSNRPPNTRSLSTSYPERRPVLRDLVPQPAGAQQTQTGSQAGEPRRIFKSLEDYVVACFTSFECLNSAFTTHRPSHRGKQSHDGGRRRPPEPRRELQNPEHPIIDLDAKLLLLGDFAENGSWWSGGQEDLVPGRSASNRSETGHSAVSMRTPYLDWDELGDWYTTVIEAGRSWPAIYDELVDQDPGLAVTFAALEEIEAQIIVGQEHVQRTLLKASETILKRPGRPIANPHDLRFLLIVAANPLLRAGYEPWSGEFDHPDTLLPGRNDDTSRGTGPVSGQHSGLIKRIVGIMSNTPTECHNHLVAWLARYPQSIYVQMKDLAAGFLAYRLIRQNEKKYEARVDVMDGLIPSMRAGRSPASLHAALERAPGSSKKQKEKQQPLVYHDDWQIKAAAQVLGLLFAANSTGYTRGNLANRSNCYATAEGAQNSGQALPTSDFYMTLLDESDLVGDFEAWERTKAKFSFCQYPFLLSIGAKIRILEHDARRQMENKARDAFFDSIMTHRVVQQFLILNIRRDCLVDDSLRAVREVIGGGGEEIKKGLKIVFKGEEGVDAGGLRKEWFLLLVREVFNPDHGMFIYDEDSQYCYFNPNSLEPSEQFFLVGVVFGLAIYNSTILDVALPPFAFRKLLLAAPPPAIANSQPRQTMTYTLDDLAEYRPRLARGLRQLLDYEGDVESIFGLDFVIDTDRYGSTERVLLCPGGEKRAVTNANRREYVDLYVRYLLDTSVSRQFEPFKRGFFTVCGGNALSLFRPDEIELLVRGSDGALDVESLKAVAEYDNWRSLPNPAETEPIIRWFWDTFESASAEDQRKLLLFITGSDRIPAMGAASLTIRISCLGEDCGRYPTARTCFNTLSLWRYPTRQRLEELLWRAVYESEGFGLK</sequence>
<dbReference type="PANTHER" id="PTHR45700">
    <property type="entry name" value="UBIQUITIN-PROTEIN LIGASE E3C"/>
    <property type="match status" value="1"/>
</dbReference>
<feature type="region of interest" description="Disordered" evidence="6">
    <location>
        <begin position="547"/>
        <end position="570"/>
    </location>
</feature>
<feature type="region of interest" description="Disordered" evidence="6">
    <location>
        <begin position="177"/>
        <end position="206"/>
    </location>
</feature>
<evidence type="ECO:0000313" key="9">
    <source>
        <dbReference type="Proteomes" id="UP001301769"/>
    </source>
</evidence>
<dbReference type="EC" id="2.3.2.26" evidence="2"/>
<feature type="compositionally biased region" description="Polar residues" evidence="6">
    <location>
        <begin position="268"/>
        <end position="304"/>
    </location>
</feature>
<evidence type="ECO:0000256" key="3">
    <source>
        <dbReference type="ARBA" id="ARBA00022679"/>
    </source>
</evidence>